<dbReference type="RefSeq" id="WP_132009341.1">
    <property type="nucleotide sequence ID" value="NZ_JBHUNN010000002.1"/>
</dbReference>
<keyword evidence="2" id="KW-1185">Reference proteome</keyword>
<comment type="caution">
    <text evidence="1">The sequence shown here is derived from an EMBL/GenBank/DDBJ whole genome shotgun (WGS) entry which is preliminary data.</text>
</comment>
<proteinExistence type="predicted"/>
<reference evidence="1 2" key="1">
    <citation type="submission" date="2019-03" db="EMBL/GenBank/DDBJ databases">
        <title>Genomic Encyclopedia of Type Strains, Phase IV (KMG-IV): sequencing the most valuable type-strain genomes for metagenomic binning, comparative biology and taxonomic classification.</title>
        <authorList>
            <person name="Goeker M."/>
        </authorList>
    </citation>
    <scope>NUCLEOTIDE SEQUENCE [LARGE SCALE GENOMIC DNA]</scope>
    <source>
        <strain evidence="1 2">DSM 22958</strain>
    </source>
</reference>
<protein>
    <submittedName>
        <fullName evidence="1">Uncharacterized protein</fullName>
    </submittedName>
</protein>
<accession>A0A4R2GPY5</accession>
<gene>
    <name evidence="1" type="ORF">EV666_11372</name>
</gene>
<dbReference type="AlphaFoldDB" id="A0A4R2GPY5"/>
<name>A0A4R2GPY5_9HYPH</name>
<dbReference type="EMBL" id="SLWL01000013">
    <property type="protein sequence ID" value="TCO11236.1"/>
    <property type="molecule type" value="Genomic_DNA"/>
</dbReference>
<evidence type="ECO:0000313" key="2">
    <source>
        <dbReference type="Proteomes" id="UP000294881"/>
    </source>
</evidence>
<dbReference type="Proteomes" id="UP000294881">
    <property type="component" value="Unassembled WGS sequence"/>
</dbReference>
<sequence>MAITSLIATGGAPVSGPETSRLVGFNTVWISGGSREVISLAVEADEAHFDSTTGAKSKNLTLDEDGQGHARVCFVTSVNSPATTVLTAADDSPNAWKKVLSFAPLQAGPGKFLWYGAAVGASAGGGQYDSIFVDIDQNPDPVPMSMVAARAAGFGQVLDGDSSNDGKVLLLEDGCAEVRIVDGFPEAVMVRLSLPESPDGEILFVTCSFIADAGLADVFAPLPPMQDAAGGVVRW</sequence>
<organism evidence="1 2">
    <name type="scientific">Camelimonas lactis</name>
    <dbReference type="NCBI Taxonomy" id="659006"/>
    <lineage>
        <taxon>Bacteria</taxon>
        <taxon>Pseudomonadati</taxon>
        <taxon>Pseudomonadota</taxon>
        <taxon>Alphaproteobacteria</taxon>
        <taxon>Hyphomicrobiales</taxon>
        <taxon>Chelatococcaceae</taxon>
        <taxon>Camelimonas</taxon>
    </lineage>
</organism>
<evidence type="ECO:0000313" key="1">
    <source>
        <dbReference type="EMBL" id="TCO11236.1"/>
    </source>
</evidence>